<organism evidence="2 4">
    <name type="scientific">Acrasis kona</name>
    <dbReference type="NCBI Taxonomy" id="1008807"/>
    <lineage>
        <taxon>Eukaryota</taxon>
        <taxon>Discoba</taxon>
        <taxon>Heterolobosea</taxon>
        <taxon>Tetramitia</taxon>
        <taxon>Eutetramitia</taxon>
        <taxon>Acrasidae</taxon>
        <taxon>Acrasis</taxon>
    </lineage>
</organism>
<accession>A0AAW2YGT9</accession>
<dbReference type="EMBL" id="JAOPGA020001409">
    <property type="protein sequence ID" value="KAL0488160.1"/>
    <property type="molecule type" value="Genomic_DNA"/>
</dbReference>
<dbReference type="AlphaFoldDB" id="A0AAW2YGT9"/>
<evidence type="ECO:0000313" key="2">
    <source>
        <dbReference type="EMBL" id="KAL0476403.1"/>
    </source>
</evidence>
<keyword evidence="1" id="KW-0732">Signal</keyword>
<name>A0AAW2YGT9_9EUKA</name>
<protein>
    <submittedName>
        <fullName evidence="2 3">FolD</fullName>
    </submittedName>
</protein>
<evidence type="ECO:0000313" key="4">
    <source>
        <dbReference type="Proteomes" id="UP001431209"/>
    </source>
</evidence>
<proteinExistence type="predicted"/>
<evidence type="ECO:0000313" key="3">
    <source>
        <dbReference type="EMBL" id="KAL0488160.1"/>
    </source>
</evidence>
<reference evidence="2 4" key="1">
    <citation type="submission" date="2024-03" db="EMBL/GenBank/DDBJ databases">
        <title>The Acrasis kona genome and developmental transcriptomes reveal deep origins of eukaryotic multicellular pathways.</title>
        <authorList>
            <person name="Sheikh S."/>
            <person name="Fu C.-J."/>
            <person name="Brown M.W."/>
            <person name="Baldauf S.L."/>
        </authorList>
    </citation>
    <scope>NUCLEOTIDE SEQUENCE [LARGE SCALE GENOMIC DNA]</scope>
    <source>
        <strain evidence="2 4">ATCC MYA-3509</strain>
    </source>
</reference>
<evidence type="ECO:0000256" key="1">
    <source>
        <dbReference type="SAM" id="SignalP"/>
    </source>
</evidence>
<keyword evidence="4" id="KW-1185">Reference proteome</keyword>
<feature type="signal peptide" evidence="1">
    <location>
        <begin position="1"/>
        <end position="21"/>
    </location>
</feature>
<sequence>MGSRTLLLAIALLCVLSLCFCGPIVSEAKLNEFHRVHCISTDGDDKPEAVEFTGGNSEVMFLVSKNVRAILQLKKNGAKIEVTRMMIDNGGAYDTINPSKNNKFDIPANIKVDAMRSPAFRALGPLGVVNLINRSSSSGKLKLRK</sequence>
<feature type="chain" id="PRO_5044718121" evidence="1">
    <location>
        <begin position="22"/>
        <end position="145"/>
    </location>
</feature>
<gene>
    <name evidence="2" type="ORF">AKO1_005173</name>
    <name evidence="3" type="ORF">AKO1_015314</name>
</gene>
<comment type="caution">
    <text evidence="2">The sequence shown here is derived from an EMBL/GenBank/DDBJ whole genome shotgun (WGS) entry which is preliminary data.</text>
</comment>
<dbReference type="EMBL" id="JAOPGA020000032">
    <property type="protein sequence ID" value="KAL0476403.1"/>
    <property type="molecule type" value="Genomic_DNA"/>
</dbReference>
<dbReference type="Proteomes" id="UP001431209">
    <property type="component" value="Unassembled WGS sequence"/>
</dbReference>